<dbReference type="SUPFAM" id="SSF53850">
    <property type="entry name" value="Periplasmic binding protein-like II"/>
    <property type="match status" value="1"/>
</dbReference>
<evidence type="ECO:0000256" key="1">
    <source>
        <dbReference type="ARBA" id="ARBA00009437"/>
    </source>
</evidence>
<dbReference type="InterPro" id="IPR036388">
    <property type="entry name" value="WH-like_DNA-bd_sf"/>
</dbReference>
<sequence length="298" mass="33302">MKARSDELQIFVSVIECGSISAAAEQVGQTPSAVSRTLSRLEAKLDTTLINRTTRRMDLTEEGKYFFEQAKVILAQMDDLEERLSSRQKKPAGRLRINAAVPFMLHGIVPYIAEFRRLYPDIQLELNSDDLIIDLLEQSTDIAIRIGALADSTLHARSLGCTPLHILASPDYLKQYGTPSTVAELADHTLLGFTQTETLNHWPLRHVEGDRWLIQPSIAASSGETLRQLALQGQGIGCLSNFMTVEDINAGRLVPVLEAFNSGYRQPIHAVFYRNSQLALRIQCFLDFIQTKLARYAC</sequence>
<evidence type="ECO:0000313" key="6">
    <source>
        <dbReference type="EMBL" id="KAF2409932.1"/>
    </source>
</evidence>
<dbReference type="PANTHER" id="PTHR30537:SF20">
    <property type="entry name" value="TRANSCRIPTIONAL REGULATORY PROTEIN"/>
    <property type="match status" value="1"/>
</dbReference>
<dbReference type="AlphaFoldDB" id="A0A1G9XDY4"/>
<keyword evidence="9" id="KW-1185">Reference proteome</keyword>
<protein>
    <submittedName>
        <fullName evidence="7">DNA-binding transcriptional regulator, LysR family</fullName>
    </submittedName>
    <submittedName>
        <fullName evidence="6">HTH-type transcriptional regulator DmlR</fullName>
    </submittedName>
</protein>
<dbReference type="Pfam" id="PF00126">
    <property type="entry name" value="HTH_1"/>
    <property type="match status" value="1"/>
</dbReference>
<dbReference type="RefSeq" id="WP_083356788.1">
    <property type="nucleotide sequence ID" value="NZ_JBJGXR010000058.1"/>
</dbReference>
<dbReference type="InterPro" id="IPR000847">
    <property type="entry name" value="LysR_HTH_N"/>
</dbReference>
<dbReference type="InterPro" id="IPR058163">
    <property type="entry name" value="LysR-type_TF_proteobact-type"/>
</dbReference>
<evidence type="ECO:0000256" key="2">
    <source>
        <dbReference type="ARBA" id="ARBA00023015"/>
    </source>
</evidence>
<name>A0A1G9XDY4_9PSED</name>
<evidence type="ECO:0000313" key="7">
    <source>
        <dbReference type="EMBL" id="SDM94970.1"/>
    </source>
</evidence>
<dbReference type="Pfam" id="PF03466">
    <property type="entry name" value="LysR_substrate"/>
    <property type="match status" value="1"/>
</dbReference>
<evidence type="ECO:0000313" key="9">
    <source>
        <dbReference type="Proteomes" id="UP000748067"/>
    </source>
</evidence>
<accession>A0A1G9XDY4</accession>
<reference evidence="6 9" key="1">
    <citation type="submission" date="2015-01" db="EMBL/GenBank/DDBJ databases">
        <title>Genome Sequence of Pseudomonas antarctica CMS 35.</title>
        <authorList>
            <person name="Voget S."/>
            <person name="Chow J."/>
            <person name="Daniel R."/>
            <person name="Streit W."/>
        </authorList>
    </citation>
    <scope>NUCLEOTIDE SEQUENCE [LARGE SCALE GENOMIC DNA]</scope>
    <source>
        <strain evidence="6 9">CMS 35</strain>
    </source>
</reference>
<evidence type="ECO:0000256" key="4">
    <source>
        <dbReference type="ARBA" id="ARBA00023163"/>
    </source>
</evidence>
<evidence type="ECO:0000256" key="3">
    <source>
        <dbReference type="ARBA" id="ARBA00023125"/>
    </source>
</evidence>
<comment type="similarity">
    <text evidence="1">Belongs to the LysR transcriptional regulatory family.</text>
</comment>
<dbReference type="EMBL" id="JXDI01000001">
    <property type="protein sequence ID" value="KAF2409932.1"/>
    <property type="molecule type" value="Genomic_DNA"/>
</dbReference>
<proteinExistence type="inferred from homology"/>
<keyword evidence="4" id="KW-0804">Transcription</keyword>
<dbReference type="GO" id="GO:0006351">
    <property type="term" value="P:DNA-templated transcription"/>
    <property type="evidence" value="ECO:0007669"/>
    <property type="project" value="TreeGrafter"/>
</dbReference>
<dbReference type="Proteomes" id="UP000748067">
    <property type="component" value="Unassembled WGS sequence"/>
</dbReference>
<dbReference type="FunFam" id="1.10.10.10:FF:000001">
    <property type="entry name" value="LysR family transcriptional regulator"/>
    <property type="match status" value="1"/>
</dbReference>
<dbReference type="Gene3D" id="3.40.190.10">
    <property type="entry name" value="Periplasmic binding protein-like II"/>
    <property type="match status" value="2"/>
</dbReference>
<reference evidence="7 8" key="2">
    <citation type="submission" date="2016-10" db="EMBL/GenBank/DDBJ databases">
        <authorList>
            <person name="de Groot N.N."/>
        </authorList>
    </citation>
    <scope>NUCLEOTIDE SEQUENCE [LARGE SCALE GENOMIC DNA]</scope>
    <source>
        <strain evidence="7 8">BS2772</strain>
    </source>
</reference>
<organism evidence="7 8">
    <name type="scientific">Pseudomonas antarctica</name>
    <dbReference type="NCBI Taxonomy" id="219572"/>
    <lineage>
        <taxon>Bacteria</taxon>
        <taxon>Pseudomonadati</taxon>
        <taxon>Pseudomonadota</taxon>
        <taxon>Gammaproteobacteria</taxon>
        <taxon>Pseudomonadales</taxon>
        <taxon>Pseudomonadaceae</taxon>
        <taxon>Pseudomonas</taxon>
    </lineage>
</organism>
<dbReference type="Gene3D" id="1.10.10.10">
    <property type="entry name" value="Winged helix-like DNA-binding domain superfamily/Winged helix DNA-binding domain"/>
    <property type="match status" value="1"/>
</dbReference>
<dbReference type="PANTHER" id="PTHR30537">
    <property type="entry name" value="HTH-TYPE TRANSCRIPTIONAL REGULATOR"/>
    <property type="match status" value="1"/>
</dbReference>
<evidence type="ECO:0000313" key="8">
    <source>
        <dbReference type="Proteomes" id="UP000182470"/>
    </source>
</evidence>
<gene>
    <name evidence="6" type="primary">dmlR_7</name>
    <name evidence="6" type="ORF">PSAN_23550</name>
    <name evidence="7" type="ORF">SAMN04490179_1744</name>
</gene>
<evidence type="ECO:0000259" key="5">
    <source>
        <dbReference type="PROSITE" id="PS50931"/>
    </source>
</evidence>
<dbReference type="GO" id="GO:0003700">
    <property type="term" value="F:DNA-binding transcription factor activity"/>
    <property type="evidence" value="ECO:0007669"/>
    <property type="project" value="InterPro"/>
</dbReference>
<dbReference type="InterPro" id="IPR036390">
    <property type="entry name" value="WH_DNA-bd_sf"/>
</dbReference>
<dbReference type="EMBL" id="LT629704">
    <property type="protein sequence ID" value="SDM94970.1"/>
    <property type="molecule type" value="Genomic_DNA"/>
</dbReference>
<keyword evidence="3 7" id="KW-0238">DNA-binding</keyword>
<keyword evidence="2" id="KW-0805">Transcription regulation</keyword>
<dbReference type="SUPFAM" id="SSF46785">
    <property type="entry name" value="Winged helix' DNA-binding domain"/>
    <property type="match status" value="1"/>
</dbReference>
<feature type="domain" description="HTH lysR-type" evidence="5">
    <location>
        <begin position="1"/>
        <end position="60"/>
    </location>
</feature>
<dbReference type="GO" id="GO:0043565">
    <property type="term" value="F:sequence-specific DNA binding"/>
    <property type="evidence" value="ECO:0007669"/>
    <property type="project" value="TreeGrafter"/>
</dbReference>
<dbReference type="OrthoDB" id="9786526at2"/>
<dbReference type="InterPro" id="IPR005119">
    <property type="entry name" value="LysR_subst-bd"/>
</dbReference>
<dbReference type="PROSITE" id="PS50931">
    <property type="entry name" value="HTH_LYSR"/>
    <property type="match status" value="1"/>
</dbReference>
<dbReference type="Proteomes" id="UP000182470">
    <property type="component" value="Chromosome I"/>
</dbReference>